<comment type="caution">
    <text evidence="1">The sequence shown here is derived from an EMBL/GenBank/DDBJ whole genome shotgun (WGS) entry which is preliminary data.</text>
</comment>
<reference evidence="1 2" key="1">
    <citation type="journal article" date="2020" name="Sci. Rep.">
        <title>A novel cyanobacterial geosmin producer, revising GeoA distribution and dispersion patterns in Bacteria.</title>
        <authorList>
            <person name="Churro C."/>
            <person name="Semedo-Aguiar A.P."/>
            <person name="Silva A.D."/>
            <person name="Pereira-Leal J.B."/>
            <person name="Leite R.B."/>
        </authorList>
    </citation>
    <scope>NUCLEOTIDE SEQUENCE [LARGE SCALE GENOMIC DNA]</scope>
    <source>
        <strain evidence="1 2">IPMA8</strain>
    </source>
</reference>
<name>A0ABX2D638_9CYAN</name>
<protein>
    <submittedName>
        <fullName evidence="1">Uncharacterized protein</fullName>
    </submittedName>
</protein>
<evidence type="ECO:0000313" key="2">
    <source>
        <dbReference type="Proteomes" id="UP000702425"/>
    </source>
</evidence>
<gene>
    <name evidence="1" type="ORF">E5S67_05847</name>
</gene>
<dbReference type="EMBL" id="SRRZ01000175">
    <property type="protein sequence ID" value="NQE38064.1"/>
    <property type="molecule type" value="Genomic_DNA"/>
</dbReference>
<proteinExistence type="predicted"/>
<keyword evidence="2" id="KW-1185">Reference proteome</keyword>
<evidence type="ECO:0000313" key="1">
    <source>
        <dbReference type="EMBL" id="NQE38064.1"/>
    </source>
</evidence>
<organism evidence="1 2">
    <name type="scientific">Microcoleus asticus IPMA8</name>
    <dbReference type="NCBI Taxonomy" id="2563858"/>
    <lineage>
        <taxon>Bacteria</taxon>
        <taxon>Bacillati</taxon>
        <taxon>Cyanobacteriota</taxon>
        <taxon>Cyanophyceae</taxon>
        <taxon>Oscillatoriophycideae</taxon>
        <taxon>Oscillatoriales</taxon>
        <taxon>Microcoleaceae</taxon>
        <taxon>Microcoleus</taxon>
        <taxon>Microcoleus asticus</taxon>
    </lineage>
</organism>
<dbReference type="Proteomes" id="UP000702425">
    <property type="component" value="Unassembled WGS sequence"/>
</dbReference>
<dbReference type="RefSeq" id="WP_172192576.1">
    <property type="nucleotide sequence ID" value="NZ_SRRZ01000175.1"/>
</dbReference>
<accession>A0ABX2D638</accession>
<sequence length="68" mass="7780">MPRDLPSEPGIRNQGVDLTPYHLCDAYAVRGSVLGIDPAILARWMVHSLQVHFDKYHHHISKRDFETA</sequence>